<accession>A0A5C5SCM9</accession>
<gene>
    <name evidence="1" type="ORF">FRX57_00370</name>
</gene>
<evidence type="ECO:0000313" key="2">
    <source>
        <dbReference type="Proteomes" id="UP000317430"/>
    </source>
</evidence>
<protein>
    <submittedName>
        <fullName evidence="1">Uncharacterized protein</fullName>
    </submittedName>
</protein>
<name>A0A5C5SCM9_9STRE</name>
<dbReference type="Proteomes" id="UP000317430">
    <property type="component" value="Unassembled WGS sequence"/>
</dbReference>
<sequence>MILRAITSNNSLSSPPSSDSINNIEAGIDGYLDNASDDEINLFKISATNEDKVKSLVYLLENQINEEYAIKELATLRQYLTAEELNRLDNEKDPLKYQELLKSYFETYSIQTDLEELVDQLLLASSPKEFERVLQAKTVEELSDTFVDMVTSRDSGNESRSAVSLGRGLVFALPKATRLLRTGALLARAVTAIAPFAPIIATAAAVAGTASILDTKFIKPIKPIRQIKTNNYKYGRRLIIMRLREHKNVWHVV</sequence>
<dbReference type="AlphaFoldDB" id="A0A5C5SCM9"/>
<dbReference type="EMBL" id="VOHL01000001">
    <property type="protein sequence ID" value="TWS98716.1"/>
    <property type="molecule type" value="Genomic_DNA"/>
</dbReference>
<reference evidence="1 2" key="1">
    <citation type="submission" date="2019-08" db="EMBL/GenBank/DDBJ databases">
        <authorList>
            <person name="Lei W."/>
        </authorList>
    </citation>
    <scope>NUCLEOTIDE SEQUENCE [LARGE SCALE GENOMIC DNA]</scope>
    <source>
        <strain evidence="1 2">CCUG 66496</strain>
    </source>
</reference>
<comment type="caution">
    <text evidence="1">The sequence shown here is derived from an EMBL/GenBank/DDBJ whole genome shotgun (WGS) entry which is preliminary data.</text>
</comment>
<keyword evidence="2" id="KW-1185">Reference proteome</keyword>
<proteinExistence type="predicted"/>
<dbReference type="RefSeq" id="WP_146565551.1">
    <property type="nucleotide sequence ID" value="NZ_VOHL01000001.1"/>
</dbReference>
<evidence type="ECO:0000313" key="1">
    <source>
        <dbReference type="EMBL" id="TWS98716.1"/>
    </source>
</evidence>
<organism evidence="1 2">
    <name type="scientific">Streptococcus cuniculipharyngis</name>
    <dbReference type="NCBI Taxonomy" id="1562651"/>
    <lineage>
        <taxon>Bacteria</taxon>
        <taxon>Bacillati</taxon>
        <taxon>Bacillota</taxon>
        <taxon>Bacilli</taxon>
        <taxon>Lactobacillales</taxon>
        <taxon>Streptococcaceae</taxon>
        <taxon>Streptococcus</taxon>
    </lineage>
</organism>